<feature type="DNA-binding region" description="H-T-H motif" evidence="4">
    <location>
        <begin position="35"/>
        <end position="54"/>
    </location>
</feature>
<feature type="domain" description="HTH tetR-type" evidence="5">
    <location>
        <begin position="12"/>
        <end position="72"/>
    </location>
</feature>
<dbReference type="PANTHER" id="PTHR30055:SF234">
    <property type="entry name" value="HTH-TYPE TRANSCRIPTIONAL REGULATOR BETI"/>
    <property type="match status" value="1"/>
</dbReference>
<accession>A0ABS5G2E2</accession>
<evidence type="ECO:0000256" key="4">
    <source>
        <dbReference type="PROSITE-ProRule" id="PRU00335"/>
    </source>
</evidence>
<dbReference type="PROSITE" id="PS01081">
    <property type="entry name" value="HTH_TETR_1"/>
    <property type="match status" value="1"/>
</dbReference>
<dbReference type="PROSITE" id="PS50977">
    <property type="entry name" value="HTH_TETR_2"/>
    <property type="match status" value="1"/>
</dbReference>
<protein>
    <submittedName>
        <fullName evidence="6">TetR/AcrR family transcriptional regulator</fullName>
    </submittedName>
</protein>
<keyword evidence="1" id="KW-0805">Transcription regulation</keyword>
<evidence type="ECO:0000313" key="6">
    <source>
        <dbReference type="EMBL" id="MBR1135478.1"/>
    </source>
</evidence>
<dbReference type="InterPro" id="IPR025996">
    <property type="entry name" value="MT1864/Rv1816-like_C"/>
</dbReference>
<keyword evidence="2 4" id="KW-0238">DNA-binding</keyword>
<dbReference type="InterPro" id="IPR023772">
    <property type="entry name" value="DNA-bd_HTH_TetR-type_CS"/>
</dbReference>
<evidence type="ECO:0000259" key="5">
    <source>
        <dbReference type="PROSITE" id="PS50977"/>
    </source>
</evidence>
<dbReference type="RefSeq" id="WP_012041123.1">
    <property type="nucleotide sequence ID" value="NZ_JABFDP010000001.1"/>
</dbReference>
<name>A0ABS5G2E2_9BRAD</name>
<keyword evidence="3" id="KW-0804">Transcription</keyword>
<keyword evidence="7" id="KW-1185">Reference proteome</keyword>
<proteinExistence type="predicted"/>
<evidence type="ECO:0000256" key="3">
    <source>
        <dbReference type="ARBA" id="ARBA00023163"/>
    </source>
</evidence>
<dbReference type="InterPro" id="IPR050109">
    <property type="entry name" value="HTH-type_TetR-like_transc_reg"/>
</dbReference>
<dbReference type="PANTHER" id="PTHR30055">
    <property type="entry name" value="HTH-TYPE TRANSCRIPTIONAL REGULATOR RUTR"/>
    <property type="match status" value="1"/>
</dbReference>
<organism evidence="6 7">
    <name type="scientific">Bradyrhizobium denitrificans</name>
    <dbReference type="NCBI Taxonomy" id="2734912"/>
    <lineage>
        <taxon>Bacteria</taxon>
        <taxon>Pseudomonadati</taxon>
        <taxon>Pseudomonadota</taxon>
        <taxon>Alphaproteobacteria</taxon>
        <taxon>Hyphomicrobiales</taxon>
        <taxon>Nitrobacteraceae</taxon>
        <taxon>Bradyrhizobium</taxon>
    </lineage>
</organism>
<dbReference type="PRINTS" id="PR00455">
    <property type="entry name" value="HTHTETR"/>
</dbReference>
<evidence type="ECO:0000256" key="2">
    <source>
        <dbReference type="ARBA" id="ARBA00023125"/>
    </source>
</evidence>
<dbReference type="SUPFAM" id="SSF48498">
    <property type="entry name" value="Tetracyclin repressor-like, C-terminal domain"/>
    <property type="match status" value="1"/>
</dbReference>
<dbReference type="Gene3D" id="1.10.357.10">
    <property type="entry name" value="Tetracycline Repressor, domain 2"/>
    <property type="match status" value="1"/>
</dbReference>
<dbReference type="Proteomes" id="UP001314635">
    <property type="component" value="Unassembled WGS sequence"/>
</dbReference>
<evidence type="ECO:0000256" key="1">
    <source>
        <dbReference type="ARBA" id="ARBA00023015"/>
    </source>
</evidence>
<dbReference type="InterPro" id="IPR009057">
    <property type="entry name" value="Homeodomain-like_sf"/>
</dbReference>
<dbReference type="SUPFAM" id="SSF46689">
    <property type="entry name" value="Homeodomain-like"/>
    <property type="match status" value="1"/>
</dbReference>
<dbReference type="EMBL" id="JAFCLK010000005">
    <property type="protein sequence ID" value="MBR1135478.1"/>
    <property type="molecule type" value="Genomic_DNA"/>
</dbReference>
<comment type="caution">
    <text evidence="6">The sequence shown here is derived from an EMBL/GenBank/DDBJ whole genome shotgun (WGS) entry which is preliminary data.</text>
</comment>
<reference evidence="7" key="1">
    <citation type="journal article" date="2021" name="ISME J.">
        <title>Evolutionary origin and ecological implication of a unique nif island in free-living Bradyrhizobium lineages.</title>
        <authorList>
            <person name="Tao J."/>
        </authorList>
    </citation>
    <scope>NUCLEOTIDE SEQUENCE [LARGE SCALE GENOMIC DNA]</scope>
    <source>
        <strain evidence="7">SZCCT0094</strain>
    </source>
</reference>
<dbReference type="Pfam" id="PF00440">
    <property type="entry name" value="TetR_N"/>
    <property type="match status" value="1"/>
</dbReference>
<dbReference type="InterPro" id="IPR001647">
    <property type="entry name" value="HTH_TetR"/>
</dbReference>
<gene>
    <name evidence="6" type="ORF">JQ619_06855</name>
</gene>
<dbReference type="InterPro" id="IPR036271">
    <property type="entry name" value="Tet_transcr_reg_TetR-rel_C_sf"/>
</dbReference>
<dbReference type="Pfam" id="PF13305">
    <property type="entry name" value="TetR_C_33"/>
    <property type="match status" value="1"/>
</dbReference>
<evidence type="ECO:0000313" key="7">
    <source>
        <dbReference type="Proteomes" id="UP001314635"/>
    </source>
</evidence>
<sequence length="206" mass="22387">MARPALTPDELDSTRRRILAETAAIVASEGYAALSMRRIASAIGLTAGALYRYFPTKQHVLMALWSDAIAELDARIVAMDAAHDHDVDAIAGILRAYAEFALADPARFRLMFLENDLGQFDELAREQDFFASYLRLQARVEQAIRAGALQAMPAEAATQLLWGSVHGIVTLGVTVNQIDFGDLLRLAATAADTMLRGLSVPPSTTR</sequence>